<comment type="caution">
    <text evidence="1">The sequence shown here is derived from an EMBL/GenBank/DDBJ whole genome shotgun (WGS) entry which is preliminary data.</text>
</comment>
<protein>
    <submittedName>
        <fullName evidence="1">Virulence-associated protein E</fullName>
    </submittedName>
</protein>
<proteinExistence type="predicted"/>
<dbReference type="Proteomes" id="UP000813068">
    <property type="component" value="Unassembled WGS sequence"/>
</dbReference>
<accession>A0ABS6MZ23</accession>
<name>A0ABS6MZ23_9GAMM</name>
<evidence type="ECO:0000313" key="2">
    <source>
        <dbReference type="Proteomes" id="UP000813068"/>
    </source>
</evidence>
<dbReference type="EMBL" id="JAHRGL010000049">
    <property type="protein sequence ID" value="MBV2134067.1"/>
    <property type="molecule type" value="Genomic_DNA"/>
</dbReference>
<gene>
    <name evidence="1" type="ORF">KRX52_14905</name>
</gene>
<sequence length="131" mass="14558">MPSPIDLVLSRLDGVKPTGRGKWMARTPTRKDKTPSLSIRELDDGRVLLKDFGGDDTPDVLAAIGLTFSDLYPDSVRRPARCRPNSTAVEVERRIVTYGTSLLEQGSKLPQSDLERLEVARRRLAQLEGRA</sequence>
<organism evidence="1 2">
    <name type="scientific">Geopseudomonas aromaticivorans</name>
    <dbReference type="NCBI Taxonomy" id="2849492"/>
    <lineage>
        <taxon>Bacteria</taxon>
        <taxon>Pseudomonadati</taxon>
        <taxon>Pseudomonadota</taxon>
        <taxon>Gammaproteobacteria</taxon>
        <taxon>Pseudomonadales</taxon>
        <taxon>Pseudomonadaceae</taxon>
        <taxon>Geopseudomonas</taxon>
    </lineage>
</organism>
<evidence type="ECO:0000313" key="1">
    <source>
        <dbReference type="EMBL" id="MBV2134067.1"/>
    </source>
</evidence>
<reference evidence="1 2" key="1">
    <citation type="submission" date="2021-06" db="EMBL/GenBank/DDBJ databases">
        <title>Differences between aerobic and microaerobic xylene degrading microbial communities.</title>
        <authorList>
            <person name="Banerjee S."/>
            <person name="Tancsics A."/>
        </authorList>
    </citation>
    <scope>NUCLEOTIDE SEQUENCE [LARGE SCALE GENOMIC DNA]</scope>
    <source>
        <strain evidence="1 2">MAP12</strain>
    </source>
</reference>
<dbReference type="RefSeq" id="WP_217682512.1">
    <property type="nucleotide sequence ID" value="NZ_JAHRGL010000049.1"/>
</dbReference>
<keyword evidence="2" id="KW-1185">Reference proteome</keyword>